<evidence type="ECO:0000256" key="1">
    <source>
        <dbReference type="SAM" id="MobiDB-lite"/>
    </source>
</evidence>
<evidence type="ECO:0000313" key="2">
    <source>
        <dbReference type="EMBL" id="KAF8686924.1"/>
    </source>
</evidence>
<feature type="compositionally biased region" description="Polar residues" evidence="1">
    <location>
        <begin position="382"/>
        <end position="391"/>
    </location>
</feature>
<comment type="caution">
    <text evidence="2">The sequence shown here is derived from an EMBL/GenBank/DDBJ whole genome shotgun (WGS) entry which is preliminary data.</text>
</comment>
<feature type="region of interest" description="Disordered" evidence="1">
    <location>
        <begin position="372"/>
        <end position="391"/>
    </location>
</feature>
<accession>A0A8H7LLV9</accession>
<proteinExistence type="predicted"/>
<gene>
    <name evidence="2" type="ORF">RHS03_10036</name>
</gene>
<feature type="region of interest" description="Disordered" evidence="1">
    <location>
        <begin position="329"/>
        <end position="360"/>
    </location>
</feature>
<feature type="non-terminal residue" evidence="2">
    <location>
        <position position="391"/>
    </location>
</feature>
<feature type="compositionally biased region" description="Polar residues" evidence="1">
    <location>
        <begin position="292"/>
        <end position="306"/>
    </location>
</feature>
<name>A0A8H7LLV9_9AGAM</name>
<dbReference type="OrthoDB" id="3257778at2759"/>
<feature type="compositionally biased region" description="Basic and acidic residues" evidence="1">
    <location>
        <begin position="351"/>
        <end position="360"/>
    </location>
</feature>
<sequence>MDQFGQNSQTRQNLQETDSFGANILTAGTYPCKTTTIHTIPNKFDIVDWFEIHDCRDNNRRGYYTGDRYEFNVTRRLQSPSAPMSSENDALNIWMGDPSISNTTAEIAMVPYLTDPIIPEFGWHTVYKTYYAKRRYIISSPLIDSITGSDPTYDTTFFFPASVLTKQPVQVTNSSGVLSTELVATGVIYEPTFLESSEKLPISGFRPGQIPRDDLCEITEDYRVTGTFDMFASIGGLLALLQGVHILLFGRPLFWGMFGAKAITPFGMMGNLATKSFKKRLQERYHIPRQGTRANSEQSHGGSQPNDRAGVDIDMTQFLLDFVIDMGPASVPDHEEEDKNQGSDSDNEEGGVERKPFRRLGDIEGVAEVSQFRWADSDEFEATSSQAPQSA</sequence>
<organism evidence="2 3">
    <name type="scientific">Rhizoctonia solani</name>
    <dbReference type="NCBI Taxonomy" id="456999"/>
    <lineage>
        <taxon>Eukaryota</taxon>
        <taxon>Fungi</taxon>
        <taxon>Dikarya</taxon>
        <taxon>Basidiomycota</taxon>
        <taxon>Agaricomycotina</taxon>
        <taxon>Agaricomycetes</taxon>
        <taxon>Cantharellales</taxon>
        <taxon>Ceratobasidiaceae</taxon>
        <taxon>Rhizoctonia</taxon>
    </lineage>
</organism>
<reference evidence="2" key="1">
    <citation type="submission" date="2020-09" db="EMBL/GenBank/DDBJ databases">
        <title>Comparative genome analyses of four rice-infecting Rhizoctonia solani isolates reveal extensive enrichment of homogalacturonan modification genes.</title>
        <authorList>
            <person name="Lee D.-Y."/>
            <person name="Jeon J."/>
            <person name="Kim K.-T."/>
            <person name="Cheong K."/>
            <person name="Song H."/>
            <person name="Choi G."/>
            <person name="Ko J."/>
            <person name="Opiyo S.O."/>
            <person name="Zuo S."/>
            <person name="Madhav S."/>
            <person name="Lee Y.-H."/>
            <person name="Wang G.-L."/>
        </authorList>
    </citation>
    <scope>NUCLEOTIDE SEQUENCE</scope>
    <source>
        <strain evidence="2">AG1-IA WGL</strain>
    </source>
</reference>
<dbReference type="EMBL" id="JACYCD010000719">
    <property type="protein sequence ID" value="KAF8686924.1"/>
    <property type="molecule type" value="Genomic_DNA"/>
</dbReference>
<evidence type="ECO:0000313" key="3">
    <source>
        <dbReference type="Proteomes" id="UP000602905"/>
    </source>
</evidence>
<dbReference type="AlphaFoldDB" id="A0A8H7LLV9"/>
<feature type="region of interest" description="Disordered" evidence="1">
    <location>
        <begin position="288"/>
        <end position="310"/>
    </location>
</feature>
<dbReference type="Proteomes" id="UP000602905">
    <property type="component" value="Unassembled WGS sequence"/>
</dbReference>
<protein>
    <submittedName>
        <fullName evidence="2">Uncharacterized protein</fullName>
    </submittedName>
</protein>